<name>A0ACC1T2Q9_9APHY</name>
<proteinExistence type="predicted"/>
<accession>A0ACC1T2Q9</accession>
<sequence length="290" mass="31301">MSVGGPVKFGKMSTTASDAEIISAYQDNLIYNYFVYAALSMLEYLPTIVIAMFSALRVFALLGRTYILATFTFALGLAPAVLNLYQTSQITYYYIDDPVLGASCYFNYLISPSVLFYGKNHSGHIIIVLTHSTATLAGTLSTICADVIAIVVTWIKTYRHVREASSTGADISFGAVLLRYGSLYFILPNIIISRFLINLHQINAHESGSAANFSRFSPLNFHIPSIPSIVGNLGEPLADNEDDRDDEDRIVAEAYGDGTAGAAVNSAEEVGMSDVMDIGSGGIEVLAESV</sequence>
<organism evidence="1 2">
    <name type="scientific">Phlebia brevispora</name>
    <dbReference type="NCBI Taxonomy" id="194682"/>
    <lineage>
        <taxon>Eukaryota</taxon>
        <taxon>Fungi</taxon>
        <taxon>Dikarya</taxon>
        <taxon>Basidiomycota</taxon>
        <taxon>Agaricomycotina</taxon>
        <taxon>Agaricomycetes</taxon>
        <taxon>Polyporales</taxon>
        <taxon>Meruliaceae</taxon>
        <taxon>Phlebia</taxon>
    </lineage>
</organism>
<reference evidence="1" key="1">
    <citation type="submission" date="2022-07" db="EMBL/GenBank/DDBJ databases">
        <title>Genome Sequence of Phlebia brevispora.</title>
        <authorList>
            <person name="Buettner E."/>
        </authorList>
    </citation>
    <scope>NUCLEOTIDE SEQUENCE</scope>
    <source>
        <strain evidence="1">MPL23</strain>
    </source>
</reference>
<comment type="caution">
    <text evidence="1">The sequence shown here is derived from an EMBL/GenBank/DDBJ whole genome shotgun (WGS) entry which is preliminary data.</text>
</comment>
<dbReference type="EMBL" id="JANHOG010000765">
    <property type="protein sequence ID" value="KAJ3551701.1"/>
    <property type="molecule type" value="Genomic_DNA"/>
</dbReference>
<protein>
    <submittedName>
        <fullName evidence="1">Uncharacterized protein</fullName>
    </submittedName>
</protein>
<keyword evidence="2" id="KW-1185">Reference proteome</keyword>
<dbReference type="Proteomes" id="UP001148662">
    <property type="component" value="Unassembled WGS sequence"/>
</dbReference>
<gene>
    <name evidence="1" type="ORF">NM688_g4554</name>
</gene>
<evidence type="ECO:0000313" key="2">
    <source>
        <dbReference type="Proteomes" id="UP001148662"/>
    </source>
</evidence>
<evidence type="ECO:0000313" key="1">
    <source>
        <dbReference type="EMBL" id="KAJ3551701.1"/>
    </source>
</evidence>